<dbReference type="AlphaFoldDB" id="A8X298"/>
<name>A8X298_CAEBR</name>
<dbReference type="PANTHER" id="PTHR46000:SF6">
    <property type="entry name" value="SEVEN TM RECEPTOR"/>
    <property type="match status" value="1"/>
</dbReference>
<keyword evidence="1" id="KW-1133">Transmembrane helix</keyword>
<reference evidence="2 3" key="1">
    <citation type="journal article" date="2003" name="PLoS Biol.">
        <title>The genome sequence of Caenorhabditis briggsae: a platform for comparative genomics.</title>
        <authorList>
            <person name="Stein L.D."/>
            <person name="Bao Z."/>
            <person name="Blasiar D."/>
            <person name="Blumenthal T."/>
            <person name="Brent M.R."/>
            <person name="Chen N."/>
            <person name="Chinwalla A."/>
            <person name="Clarke L."/>
            <person name="Clee C."/>
            <person name="Coghlan A."/>
            <person name="Coulson A."/>
            <person name="D'Eustachio P."/>
            <person name="Fitch D.H."/>
            <person name="Fulton L.A."/>
            <person name="Fulton R.E."/>
            <person name="Griffiths-Jones S."/>
            <person name="Harris T.W."/>
            <person name="Hillier L.W."/>
            <person name="Kamath R."/>
            <person name="Kuwabara P.E."/>
            <person name="Mardis E.R."/>
            <person name="Marra M.A."/>
            <person name="Miner T.L."/>
            <person name="Minx P."/>
            <person name="Mullikin J.C."/>
            <person name="Plumb R.W."/>
            <person name="Rogers J."/>
            <person name="Schein J.E."/>
            <person name="Sohrmann M."/>
            <person name="Spieth J."/>
            <person name="Stajich J.E."/>
            <person name="Wei C."/>
            <person name="Willey D."/>
            <person name="Wilson R.K."/>
            <person name="Durbin R."/>
            <person name="Waterston R.H."/>
        </authorList>
    </citation>
    <scope>NUCLEOTIDE SEQUENCE [LARGE SCALE GENOMIC DNA]</scope>
    <source>
        <strain evidence="2 3">AF16</strain>
    </source>
</reference>
<evidence type="ECO:0000313" key="4">
    <source>
        <dbReference type="WormBase" id="CBG06461"/>
    </source>
</evidence>
<feature type="transmembrane region" description="Helical" evidence="1">
    <location>
        <begin position="43"/>
        <end position="65"/>
    </location>
</feature>
<dbReference type="Proteomes" id="UP000008549">
    <property type="component" value="Unassembled WGS sequence"/>
</dbReference>
<keyword evidence="3" id="KW-1185">Reference proteome</keyword>
<feature type="transmembrane region" description="Helical" evidence="1">
    <location>
        <begin position="12"/>
        <end position="31"/>
    </location>
</feature>
<feature type="transmembrane region" description="Helical" evidence="1">
    <location>
        <begin position="87"/>
        <end position="116"/>
    </location>
</feature>
<keyword evidence="1" id="KW-0812">Transmembrane</keyword>
<evidence type="ECO:0000256" key="1">
    <source>
        <dbReference type="SAM" id="Phobius"/>
    </source>
</evidence>
<feature type="transmembrane region" description="Helical" evidence="1">
    <location>
        <begin position="195"/>
        <end position="224"/>
    </location>
</feature>
<proteinExistence type="predicted"/>
<feature type="transmembrane region" description="Helical" evidence="1">
    <location>
        <begin position="128"/>
        <end position="152"/>
    </location>
</feature>
<protein>
    <submittedName>
        <fullName evidence="2">Protein CBG06461</fullName>
    </submittedName>
</protein>
<keyword evidence="1" id="KW-0472">Membrane</keyword>
<dbReference type="EMBL" id="HE601320">
    <property type="protein sequence ID" value="CAP26758.2"/>
    <property type="molecule type" value="Genomic_DNA"/>
</dbReference>
<dbReference type="RefSeq" id="XP_002647394.2">
    <property type="nucleotide sequence ID" value="XM_002647348.2"/>
</dbReference>
<evidence type="ECO:0000313" key="2">
    <source>
        <dbReference type="EMBL" id="CAP26758.2"/>
    </source>
</evidence>
<dbReference type="InterPro" id="IPR019428">
    <property type="entry name" value="7TM_GPCR_serpentine_rcpt_Str"/>
</dbReference>
<dbReference type="PANTHER" id="PTHR46000">
    <property type="entry name" value="SEVEN TM RECEPTOR-RELATED"/>
    <property type="match status" value="1"/>
</dbReference>
<reference evidence="2 3" key="2">
    <citation type="journal article" date="2011" name="PLoS Genet.">
        <title>Caenorhabditis briggsae recombinant inbred line genotypes reveal inter-strain incompatibility and the evolution of recombination.</title>
        <authorList>
            <person name="Ross J.A."/>
            <person name="Koboldt D.C."/>
            <person name="Staisch J.E."/>
            <person name="Chamberlin H.M."/>
            <person name="Gupta B.P."/>
            <person name="Miller R.D."/>
            <person name="Baird S.E."/>
            <person name="Haag E.S."/>
        </authorList>
    </citation>
    <scope>NUCLEOTIDE SEQUENCE [LARGE SCALE GENOMIC DNA]</scope>
    <source>
        <strain evidence="2 3">AF16</strain>
    </source>
</reference>
<gene>
    <name evidence="2 4" type="ORF">CBG06461</name>
    <name evidence="2" type="ORF">CBG_06461</name>
</gene>
<sequence>MPFFQVCENLSSFGFLLTIVSNILLIYFTMLKVKFVTRTYKKMIILYALFGIILVLIEIIARPFAHSYNRALFTFSLNNWLVGYESLLWFLLALFVGFYNAMLAFLAVQFVFRYLALLQSKHVKKFEGIGVLGWLLYPVISGANFSTVYGLLATPDEYTDDYMREELFTIYGLNISKTARFILLPYGKDNSLRSGSLLCILVDGVLLTSQYVIIVSSGIQMYLVMSEKNKTTFLHQSNLTKTTFRSAHLANFGTYSIICATRISIIVAANA</sequence>
<dbReference type="WormBase" id="CBG06461">
    <property type="protein sequence ID" value="CBP35804"/>
    <property type="gene ID" value="WBGene00028729"/>
</dbReference>
<dbReference type="HOGENOM" id="CLU_036335_4_2_1"/>
<organism evidence="2 3">
    <name type="scientific">Caenorhabditis briggsae</name>
    <dbReference type="NCBI Taxonomy" id="6238"/>
    <lineage>
        <taxon>Eukaryota</taxon>
        <taxon>Metazoa</taxon>
        <taxon>Ecdysozoa</taxon>
        <taxon>Nematoda</taxon>
        <taxon>Chromadorea</taxon>
        <taxon>Rhabditida</taxon>
        <taxon>Rhabditina</taxon>
        <taxon>Rhabditomorpha</taxon>
        <taxon>Rhabditoidea</taxon>
        <taxon>Rhabditidae</taxon>
        <taxon>Peloderinae</taxon>
        <taxon>Caenorhabditis</taxon>
    </lineage>
</organism>
<dbReference type="Pfam" id="PF10326">
    <property type="entry name" value="7TM_GPCR_Str"/>
    <property type="match status" value="1"/>
</dbReference>
<dbReference type="InParanoid" id="A8X298"/>
<accession>A8X298</accession>
<dbReference type="CTD" id="8589393"/>
<dbReference type="KEGG" id="cbr:CBG_06461"/>
<dbReference type="GeneID" id="8589393"/>
<evidence type="ECO:0000313" key="3">
    <source>
        <dbReference type="Proteomes" id="UP000008549"/>
    </source>
</evidence>